<reference evidence="2" key="1">
    <citation type="journal article" date="2015" name="Proc. Natl. Acad. Sci. U.S.A.">
        <title>Networks of energetic and metabolic interactions define dynamics in microbial communities.</title>
        <authorList>
            <person name="Embree M."/>
            <person name="Liu J.K."/>
            <person name="Al-Bassam M.M."/>
            <person name="Zengler K."/>
        </authorList>
    </citation>
    <scope>NUCLEOTIDE SEQUENCE</scope>
</reference>
<dbReference type="AlphaFoldDB" id="A0A0W8E5Z9"/>
<evidence type="ECO:0000313" key="2">
    <source>
        <dbReference type="EMBL" id="KUG04072.1"/>
    </source>
</evidence>
<comment type="caution">
    <text evidence="2">The sequence shown here is derived from an EMBL/GenBank/DDBJ whole genome shotgun (WGS) entry which is preliminary data.</text>
</comment>
<accession>A0A0W8E5Z9</accession>
<proteinExistence type="predicted"/>
<organism evidence="2">
    <name type="scientific">hydrocarbon metagenome</name>
    <dbReference type="NCBI Taxonomy" id="938273"/>
    <lineage>
        <taxon>unclassified sequences</taxon>
        <taxon>metagenomes</taxon>
        <taxon>ecological metagenomes</taxon>
    </lineage>
</organism>
<gene>
    <name evidence="2" type="ORF">ASZ90_018518</name>
</gene>
<name>A0A0W8E5Z9_9ZZZZ</name>
<sequence>MAPREEPSAQPIGTTFLVSVRSRQNATWQGMIQWLEGKKTKSFRSQLEMIQLIQEAWEEDRGSEPGQVFANWEERDQVS</sequence>
<protein>
    <submittedName>
        <fullName evidence="2">Uncharacterized protein</fullName>
    </submittedName>
</protein>
<dbReference type="EMBL" id="LNQE01001860">
    <property type="protein sequence ID" value="KUG04072.1"/>
    <property type="molecule type" value="Genomic_DNA"/>
</dbReference>
<feature type="region of interest" description="Disordered" evidence="1">
    <location>
        <begin position="60"/>
        <end position="79"/>
    </location>
</feature>
<evidence type="ECO:0000256" key="1">
    <source>
        <dbReference type="SAM" id="MobiDB-lite"/>
    </source>
</evidence>